<keyword evidence="1" id="KW-0472">Membrane</keyword>
<accession>A0A0C9VL63</accession>
<feature type="transmembrane region" description="Helical" evidence="1">
    <location>
        <begin position="248"/>
        <end position="265"/>
    </location>
</feature>
<evidence type="ECO:0000313" key="3">
    <source>
        <dbReference type="Proteomes" id="UP000054279"/>
    </source>
</evidence>
<keyword evidence="3" id="KW-1185">Reference proteome</keyword>
<protein>
    <submittedName>
        <fullName evidence="2">Uncharacterized protein</fullName>
    </submittedName>
</protein>
<name>A0A0C9VL63_SPHS4</name>
<proteinExistence type="predicted"/>
<dbReference type="AlphaFoldDB" id="A0A0C9VL63"/>
<feature type="transmembrane region" description="Helical" evidence="1">
    <location>
        <begin position="12"/>
        <end position="35"/>
    </location>
</feature>
<feature type="transmembrane region" description="Helical" evidence="1">
    <location>
        <begin position="64"/>
        <end position="85"/>
    </location>
</feature>
<dbReference type="OrthoDB" id="5586934at2759"/>
<sequence>MANIRSYFTLQLLNVLTYLWFTAANVFAFSLSFGLRNPIDIDPPDQYKYGYGLGKETYLTPSPWIYGVLFLIHILFAGTVAFAQWTDRGKDIVVGSLNFRWPLLMVLSTVWTGTWLRQWYVWSWLFSIAVTGLAIHTNRVVKRNYRLENELDVKDEIFIHVPFSLFEGWAILTLAVNTFAAFAPISLGAGLASKIFAVWILAAISGMAHLSAFSTRAGDIPSTLILTLGQFAIFAHQISRSSANSRHVIAWFAFSFGIVSVWALAKSVWGTVDVVRNGSGAVRLEEDEERQ</sequence>
<organism evidence="2 3">
    <name type="scientific">Sphaerobolus stellatus (strain SS14)</name>
    <dbReference type="NCBI Taxonomy" id="990650"/>
    <lineage>
        <taxon>Eukaryota</taxon>
        <taxon>Fungi</taxon>
        <taxon>Dikarya</taxon>
        <taxon>Basidiomycota</taxon>
        <taxon>Agaricomycotina</taxon>
        <taxon>Agaricomycetes</taxon>
        <taxon>Phallomycetidae</taxon>
        <taxon>Geastrales</taxon>
        <taxon>Sphaerobolaceae</taxon>
        <taxon>Sphaerobolus</taxon>
    </lineage>
</organism>
<feature type="transmembrane region" description="Helical" evidence="1">
    <location>
        <begin position="119"/>
        <end position="136"/>
    </location>
</feature>
<feature type="transmembrane region" description="Helical" evidence="1">
    <location>
        <begin position="195"/>
        <end position="213"/>
    </location>
</feature>
<evidence type="ECO:0000256" key="1">
    <source>
        <dbReference type="SAM" id="Phobius"/>
    </source>
</evidence>
<reference evidence="2 3" key="1">
    <citation type="submission" date="2014-06" db="EMBL/GenBank/DDBJ databases">
        <title>Evolutionary Origins and Diversification of the Mycorrhizal Mutualists.</title>
        <authorList>
            <consortium name="DOE Joint Genome Institute"/>
            <consortium name="Mycorrhizal Genomics Consortium"/>
            <person name="Kohler A."/>
            <person name="Kuo A."/>
            <person name="Nagy L.G."/>
            <person name="Floudas D."/>
            <person name="Copeland A."/>
            <person name="Barry K.W."/>
            <person name="Cichocki N."/>
            <person name="Veneault-Fourrey C."/>
            <person name="LaButti K."/>
            <person name="Lindquist E.A."/>
            <person name="Lipzen A."/>
            <person name="Lundell T."/>
            <person name="Morin E."/>
            <person name="Murat C."/>
            <person name="Riley R."/>
            <person name="Ohm R."/>
            <person name="Sun H."/>
            <person name="Tunlid A."/>
            <person name="Henrissat B."/>
            <person name="Grigoriev I.V."/>
            <person name="Hibbett D.S."/>
            <person name="Martin F."/>
        </authorList>
    </citation>
    <scope>NUCLEOTIDE SEQUENCE [LARGE SCALE GENOMIC DNA]</scope>
    <source>
        <strain evidence="2 3">SS14</strain>
    </source>
</reference>
<gene>
    <name evidence="2" type="ORF">M422DRAFT_48255</name>
</gene>
<feature type="transmembrane region" description="Helical" evidence="1">
    <location>
        <begin position="157"/>
        <end position="183"/>
    </location>
</feature>
<keyword evidence="1" id="KW-0812">Transmembrane</keyword>
<feature type="transmembrane region" description="Helical" evidence="1">
    <location>
        <begin position="92"/>
        <end position="113"/>
    </location>
</feature>
<dbReference type="Proteomes" id="UP000054279">
    <property type="component" value="Unassembled WGS sequence"/>
</dbReference>
<dbReference type="EMBL" id="KN837130">
    <property type="protein sequence ID" value="KIJ42417.1"/>
    <property type="molecule type" value="Genomic_DNA"/>
</dbReference>
<evidence type="ECO:0000313" key="2">
    <source>
        <dbReference type="EMBL" id="KIJ42417.1"/>
    </source>
</evidence>
<dbReference type="HOGENOM" id="CLU_058254_0_0_1"/>
<keyword evidence="1" id="KW-1133">Transmembrane helix</keyword>